<feature type="domain" description="ER membrane protein complex subunit 7 beta-sandwich" evidence="9">
    <location>
        <begin position="40"/>
        <end position="155"/>
    </location>
</feature>
<dbReference type="EMBL" id="JAUEPO010000005">
    <property type="protein sequence ID" value="KAK3321060.1"/>
    <property type="molecule type" value="Genomic_DNA"/>
</dbReference>
<gene>
    <name evidence="10" type="ORF">B0T19DRAFT_431379</name>
</gene>
<evidence type="ECO:0000256" key="3">
    <source>
        <dbReference type="ARBA" id="ARBA00022729"/>
    </source>
</evidence>
<name>A0AAE0I9Y7_9PEZI</name>
<feature type="chain" id="PRO_5042149087" description="ER membrane protein complex subunit 7 beta-sandwich domain-containing protein" evidence="8">
    <location>
        <begin position="21"/>
        <end position="261"/>
    </location>
</feature>
<dbReference type="Proteomes" id="UP001286456">
    <property type="component" value="Unassembled WGS sequence"/>
</dbReference>
<evidence type="ECO:0000256" key="8">
    <source>
        <dbReference type="SAM" id="SignalP"/>
    </source>
</evidence>
<sequence length="261" mass="26845">MHLPTLLSLISSALLALALAQTTGTTTTITLRIPATHALPNPNSLPPSTSATLTSLGHSLSAPLSTSNTFVFHNVSSGSYLVDVHCASLAFIPLRLDVDVDAAAGGMKTAAWETYRGNGWDNKGEAVPVGEGVGYFMERSKFNVLSILKNPMILLGMVSMAIFIGMPYLVDNMDPEMRAEWEERQKTNPMNGIMGAATGTGSANPVGNFDMAAFLAGSSSKKGDDGGAGAASLSDSAPPPASASGSGSGNNGGGSKKKRRG</sequence>
<dbReference type="AlphaFoldDB" id="A0AAE0I9Y7"/>
<evidence type="ECO:0000313" key="11">
    <source>
        <dbReference type="Proteomes" id="UP001286456"/>
    </source>
</evidence>
<keyword evidence="3 8" id="KW-0732">Signal</keyword>
<accession>A0AAE0I9Y7</accession>
<dbReference type="Pfam" id="PF09430">
    <property type="entry name" value="EMC7_beta-sandw"/>
    <property type="match status" value="1"/>
</dbReference>
<keyword evidence="11" id="KW-1185">Reference proteome</keyword>
<dbReference type="PANTHER" id="PTHR13605">
    <property type="entry name" value="ER MEMBRANE PROTEIN COMPLEX SUBUNIT 7"/>
    <property type="match status" value="1"/>
</dbReference>
<keyword evidence="4 7" id="KW-1133">Transmembrane helix</keyword>
<dbReference type="PANTHER" id="PTHR13605:SF4">
    <property type="entry name" value="ER MEMBRANE PROTEIN COMPLEX SUBUNIT 7"/>
    <property type="match status" value="1"/>
</dbReference>
<dbReference type="InterPro" id="IPR039163">
    <property type="entry name" value="EMC7"/>
</dbReference>
<comment type="subcellular location">
    <subcellularLocation>
        <location evidence="1">Membrane</location>
        <topology evidence="1">Single-pass membrane protein</topology>
    </subcellularLocation>
</comment>
<organism evidence="10 11">
    <name type="scientific">Cercophora scortea</name>
    <dbReference type="NCBI Taxonomy" id="314031"/>
    <lineage>
        <taxon>Eukaryota</taxon>
        <taxon>Fungi</taxon>
        <taxon>Dikarya</taxon>
        <taxon>Ascomycota</taxon>
        <taxon>Pezizomycotina</taxon>
        <taxon>Sordariomycetes</taxon>
        <taxon>Sordariomycetidae</taxon>
        <taxon>Sordariales</taxon>
        <taxon>Lasiosphaeriaceae</taxon>
        <taxon>Cercophora</taxon>
    </lineage>
</organism>
<feature type="region of interest" description="Disordered" evidence="6">
    <location>
        <begin position="219"/>
        <end position="261"/>
    </location>
</feature>
<evidence type="ECO:0000256" key="7">
    <source>
        <dbReference type="SAM" id="Phobius"/>
    </source>
</evidence>
<keyword evidence="5 7" id="KW-0472">Membrane</keyword>
<evidence type="ECO:0000259" key="9">
    <source>
        <dbReference type="Pfam" id="PF09430"/>
    </source>
</evidence>
<evidence type="ECO:0000256" key="5">
    <source>
        <dbReference type="ARBA" id="ARBA00023136"/>
    </source>
</evidence>
<dbReference type="GO" id="GO:0072546">
    <property type="term" value="C:EMC complex"/>
    <property type="evidence" value="ECO:0007669"/>
    <property type="project" value="TreeGrafter"/>
</dbReference>
<evidence type="ECO:0000256" key="2">
    <source>
        <dbReference type="ARBA" id="ARBA00022692"/>
    </source>
</evidence>
<comment type="caution">
    <text evidence="10">The sequence shown here is derived from an EMBL/GenBank/DDBJ whole genome shotgun (WGS) entry which is preliminary data.</text>
</comment>
<feature type="signal peptide" evidence="8">
    <location>
        <begin position="1"/>
        <end position="20"/>
    </location>
</feature>
<reference evidence="10" key="1">
    <citation type="journal article" date="2023" name="Mol. Phylogenet. Evol.">
        <title>Genome-scale phylogeny and comparative genomics of the fungal order Sordariales.</title>
        <authorList>
            <person name="Hensen N."/>
            <person name="Bonometti L."/>
            <person name="Westerberg I."/>
            <person name="Brannstrom I.O."/>
            <person name="Guillou S."/>
            <person name="Cros-Aarteil S."/>
            <person name="Calhoun S."/>
            <person name="Haridas S."/>
            <person name="Kuo A."/>
            <person name="Mondo S."/>
            <person name="Pangilinan J."/>
            <person name="Riley R."/>
            <person name="LaButti K."/>
            <person name="Andreopoulos B."/>
            <person name="Lipzen A."/>
            <person name="Chen C."/>
            <person name="Yan M."/>
            <person name="Daum C."/>
            <person name="Ng V."/>
            <person name="Clum A."/>
            <person name="Steindorff A."/>
            <person name="Ohm R.A."/>
            <person name="Martin F."/>
            <person name="Silar P."/>
            <person name="Natvig D.O."/>
            <person name="Lalanne C."/>
            <person name="Gautier V."/>
            <person name="Ament-Velasquez S.L."/>
            <person name="Kruys A."/>
            <person name="Hutchinson M.I."/>
            <person name="Powell A.J."/>
            <person name="Barry K."/>
            <person name="Miller A.N."/>
            <person name="Grigoriev I.V."/>
            <person name="Debuchy R."/>
            <person name="Gladieux P."/>
            <person name="Hiltunen Thoren M."/>
            <person name="Johannesson H."/>
        </authorList>
    </citation>
    <scope>NUCLEOTIDE SEQUENCE</scope>
    <source>
        <strain evidence="10">SMH4131-1</strain>
    </source>
</reference>
<protein>
    <recommendedName>
        <fullName evidence="9">ER membrane protein complex subunit 7 beta-sandwich domain-containing protein</fullName>
    </recommendedName>
</protein>
<evidence type="ECO:0000313" key="10">
    <source>
        <dbReference type="EMBL" id="KAK3321060.1"/>
    </source>
</evidence>
<keyword evidence="2 7" id="KW-0812">Transmembrane</keyword>
<proteinExistence type="predicted"/>
<evidence type="ECO:0000256" key="6">
    <source>
        <dbReference type="SAM" id="MobiDB-lite"/>
    </source>
</evidence>
<dbReference type="InterPro" id="IPR019008">
    <property type="entry name" value="Beta_sandwich_EMC7"/>
</dbReference>
<evidence type="ECO:0000256" key="1">
    <source>
        <dbReference type="ARBA" id="ARBA00004167"/>
    </source>
</evidence>
<reference evidence="10" key="2">
    <citation type="submission" date="2023-06" db="EMBL/GenBank/DDBJ databases">
        <authorList>
            <consortium name="Lawrence Berkeley National Laboratory"/>
            <person name="Haridas S."/>
            <person name="Hensen N."/>
            <person name="Bonometti L."/>
            <person name="Westerberg I."/>
            <person name="Brannstrom I.O."/>
            <person name="Guillou S."/>
            <person name="Cros-Aarteil S."/>
            <person name="Calhoun S."/>
            <person name="Kuo A."/>
            <person name="Mondo S."/>
            <person name="Pangilinan J."/>
            <person name="Riley R."/>
            <person name="Labutti K."/>
            <person name="Andreopoulos B."/>
            <person name="Lipzen A."/>
            <person name="Chen C."/>
            <person name="Yanf M."/>
            <person name="Daum C."/>
            <person name="Ng V."/>
            <person name="Clum A."/>
            <person name="Steindorff A."/>
            <person name="Ohm R."/>
            <person name="Martin F."/>
            <person name="Silar P."/>
            <person name="Natvig D."/>
            <person name="Lalanne C."/>
            <person name="Gautier V."/>
            <person name="Ament-Velasquez S.L."/>
            <person name="Kruys A."/>
            <person name="Hutchinson M.I."/>
            <person name="Powell A.J."/>
            <person name="Barry K."/>
            <person name="Miller A.N."/>
            <person name="Grigoriev I.V."/>
            <person name="Debuchy R."/>
            <person name="Gladieux P."/>
            <person name="Thoren M.H."/>
            <person name="Johannesson H."/>
        </authorList>
    </citation>
    <scope>NUCLEOTIDE SEQUENCE</scope>
    <source>
        <strain evidence="10">SMH4131-1</strain>
    </source>
</reference>
<feature type="transmembrane region" description="Helical" evidence="7">
    <location>
        <begin position="152"/>
        <end position="170"/>
    </location>
</feature>
<evidence type="ECO:0000256" key="4">
    <source>
        <dbReference type="ARBA" id="ARBA00022989"/>
    </source>
</evidence>